<gene>
    <name evidence="2" type="ORF">DQ393_00120</name>
</gene>
<sequence length="258" mass="25989">MGKHPGHDSSKSFNERTGASRVVRRLLRLGHQSLAVTLSALLFLQPAIANAQSVSASTTAPAANQPGVGAAPNGVPLIDIVTPNASGLSHNKYDSFNVGTQGLILNNFKGEVGTSNLGGATPGNPNLNASNPASVILNEVTSGNRSALNGPTEVFGGRADVIIANQNGVTCNGCGFINTPHATLTTGVPNIGADGSLSGFTVNGGDVTFEGAGGNFAAAPGAVDLFDVVARNIHVNAPVYGKTIRLTGGASQYNYATG</sequence>
<dbReference type="InterPro" id="IPR011050">
    <property type="entry name" value="Pectin_lyase_fold/virulence"/>
</dbReference>
<dbReference type="Gene3D" id="2.160.20.10">
    <property type="entry name" value="Single-stranded right-handed beta-helix, Pectin lyase-like"/>
    <property type="match status" value="1"/>
</dbReference>
<dbReference type="AlphaFoldDB" id="A0A329YP78"/>
<dbReference type="EMBL" id="QMKK01000011">
    <property type="protein sequence ID" value="RAX43585.1"/>
    <property type="molecule type" value="Genomic_DNA"/>
</dbReference>
<evidence type="ECO:0000313" key="3">
    <source>
        <dbReference type="Proteomes" id="UP000251205"/>
    </source>
</evidence>
<dbReference type="NCBIfam" id="TIGR01901">
    <property type="entry name" value="adhes_NPXG"/>
    <property type="match status" value="1"/>
</dbReference>
<comment type="caution">
    <text evidence="2">The sequence shown here is derived from an EMBL/GenBank/DDBJ whole genome shotgun (WGS) entry which is preliminary data.</text>
</comment>
<dbReference type="SUPFAM" id="SSF51126">
    <property type="entry name" value="Pectin lyase-like"/>
    <property type="match status" value="1"/>
</dbReference>
<dbReference type="InterPro" id="IPR008638">
    <property type="entry name" value="FhaB/CdiA-like_TPS"/>
</dbReference>
<feature type="non-terminal residue" evidence="2">
    <location>
        <position position="258"/>
    </location>
</feature>
<dbReference type="Proteomes" id="UP000251205">
    <property type="component" value="Unassembled WGS sequence"/>
</dbReference>
<dbReference type="InterPro" id="IPR012334">
    <property type="entry name" value="Pectin_lyas_fold"/>
</dbReference>
<feature type="domain" description="Filamentous haemagglutinin FhaB/tRNA nuclease CdiA-like TPS" evidence="1">
    <location>
        <begin position="72"/>
        <end position="194"/>
    </location>
</feature>
<accession>A0A329YP78</accession>
<dbReference type="Pfam" id="PF05860">
    <property type="entry name" value="TPS"/>
    <property type="match status" value="1"/>
</dbReference>
<evidence type="ECO:0000313" key="2">
    <source>
        <dbReference type="EMBL" id="RAX43585.1"/>
    </source>
</evidence>
<name>A0A329YP78_RHITR</name>
<reference evidence="2 3" key="1">
    <citation type="submission" date="2018-06" db="EMBL/GenBank/DDBJ databases">
        <title>Whole Genome Sequence of an efficient microsymbiont, Rhizobium tropici.</title>
        <authorList>
            <person name="Srinivasan R."/>
            <person name="Singh H.V."/>
            <person name="Srivastava R."/>
            <person name="Kumari B."/>
            <person name="Radhakrishna A."/>
        </authorList>
    </citation>
    <scope>NUCLEOTIDE SEQUENCE [LARGE SCALE GENOMIC DNA]</scope>
    <source>
        <strain evidence="2 3">IGFRI Rhizo-19</strain>
    </source>
</reference>
<proteinExistence type="predicted"/>
<evidence type="ECO:0000259" key="1">
    <source>
        <dbReference type="SMART" id="SM00912"/>
    </source>
</evidence>
<dbReference type="SMART" id="SM00912">
    <property type="entry name" value="Haemagg_act"/>
    <property type="match status" value="1"/>
</dbReference>
<organism evidence="2 3">
    <name type="scientific">Rhizobium tropici</name>
    <dbReference type="NCBI Taxonomy" id="398"/>
    <lineage>
        <taxon>Bacteria</taxon>
        <taxon>Pseudomonadati</taxon>
        <taxon>Pseudomonadota</taxon>
        <taxon>Alphaproteobacteria</taxon>
        <taxon>Hyphomicrobiales</taxon>
        <taxon>Rhizobiaceae</taxon>
        <taxon>Rhizobium/Agrobacterium group</taxon>
        <taxon>Rhizobium</taxon>
    </lineage>
</organism>
<protein>
    <recommendedName>
        <fullName evidence="1">Filamentous haemagglutinin FhaB/tRNA nuclease CdiA-like TPS domain-containing protein</fullName>
    </recommendedName>
</protein>
<dbReference type="OrthoDB" id="2664633at2"/>